<sequence>MSHSASFPHLDRVTPPLEEINRVWTSLHQVDRDYITAYTRDVPLLSTRRADWDFLGAAVMFWDPTHAIFNIQGTELTPIIEEYRTLIGRTAVAYGIVEPNIRTTRPTPVSLLLGVHRS</sequence>
<comment type="caution">
    <text evidence="1">The sequence shown here is derived from an EMBL/GenBank/DDBJ whole genome shotgun (WGS) entry which is preliminary data.</text>
</comment>
<dbReference type="AlphaFoldDB" id="A0A2I0KKE0"/>
<evidence type="ECO:0000313" key="2">
    <source>
        <dbReference type="Proteomes" id="UP000233551"/>
    </source>
</evidence>
<keyword evidence="2" id="KW-1185">Reference proteome</keyword>
<gene>
    <name evidence="1" type="ORF">CRG98_010641</name>
</gene>
<name>A0A2I0KKE0_PUNGR</name>
<reference evidence="1 2" key="1">
    <citation type="submission" date="2017-11" db="EMBL/GenBank/DDBJ databases">
        <title>De-novo sequencing of pomegranate (Punica granatum L.) genome.</title>
        <authorList>
            <person name="Akparov Z."/>
            <person name="Amiraslanov A."/>
            <person name="Hajiyeva S."/>
            <person name="Abbasov M."/>
            <person name="Kaur K."/>
            <person name="Hamwieh A."/>
            <person name="Solovyev V."/>
            <person name="Salamov A."/>
            <person name="Braich B."/>
            <person name="Kosarev P."/>
            <person name="Mahmoud A."/>
            <person name="Hajiyev E."/>
            <person name="Babayeva S."/>
            <person name="Izzatullayeva V."/>
            <person name="Mammadov A."/>
            <person name="Mammadov A."/>
            <person name="Sharifova S."/>
            <person name="Ojaghi J."/>
            <person name="Eynullazada K."/>
            <person name="Bayramov B."/>
            <person name="Abdulazimova A."/>
            <person name="Shahmuradov I."/>
        </authorList>
    </citation>
    <scope>NUCLEOTIDE SEQUENCE [LARGE SCALE GENOMIC DNA]</scope>
    <source>
        <strain evidence="2">cv. AG2017</strain>
        <tissue evidence="1">Leaf</tissue>
    </source>
</reference>
<dbReference type="EMBL" id="PGOL01000531">
    <property type="protein sequence ID" value="PKI68961.1"/>
    <property type="molecule type" value="Genomic_DNA"/>
</dbReference>
<proteinExistence type="predicted"/>
<evidence type="ECO:0008006" key="3">
    <source>
        <dbReference type="Google" id="ProtNLM"/>
    </source>
</evidence>
<evidence type="ECO:0000313" key="1">
    <source>
        <dbReference type="EMBL" id="PKI68961.1"/>
    </source>
</evidence>
<dbReference type="Proteomes" id="UP000233551">
    <property type="component" value="Unassembled WGS sequence"/>
</dbReference>
<organism evidence="1 2">
    <name type="scientific">Punica granatum</name>
    <name type="common">Pomegranate</name>
    <dbReference type="NCBI Taxonomy" id="22663"/>
    <lineage>
        <taxon>Eukaryota</taxon>
        <taxon>Viridiplantae</taxon>
        <taxon>Streptophyta</taxon>
        <taxon>Embryophyta</taxon>
        <taxon>Tracheophyta</taxon>
        <taxon>Spermatophyta</taxon>
        <taxon>Magnoliopsida</taxon>
        <taxon>eudicotyledons</taxon>
        <taxon>Gunneridae</taxon>
        <taxon>Pentapetalae</taxon>
        <taxon>rosids</taxon>
        <taxon>malvids</taxon>
        <taxon>Myrtales</taxon>
        <taxon>Lythraceae</taxon>
        <taxon>Punica</taxon>
    </lineage>
</organism>
<accession>A0A2I0KKE0</accession>
<protein>
    <recommendedName>
        <fullName evidence="3">Aminotransferase-like plant mobile domain-containing protein</fullName>
    </recommendedName>
</protein>